<evidence type="ECO:0000313" key="2">
    <source>
        <dbReference type="Proteomes" id="UP000434957"/>
    </source>
</evidence>
<proteinExistence type="predicted"/>
<protein>
    <submittedName>
        <fullName evidence="1">Uncharacterized protein</fullName>
    </submittedName>
</protein>
<keyword evidence="2" id="KW-1185">Reference proteome</keyword>
<dbReference type="EMBL" id="QXFT01003963">
    <property type="protein sequence ID" value="KAE9281263.1"/>
    <property type="molecule type" value="Genomic_DNA"/>
</dbReference>
<dbReference type="Proteomes" id="UP000434957">
    <property type="component" value="Unassembled WGS sequence"/>
</dbReference>
<name>A0A6A4C5A7_9STRA</name>
<evidence type="ECO:0000313" key="1">
    <source>
        <dbReference type="EMBL" id="KAE9281263.1"/>
    </source>
</evidence>
<sequence>MMDKLLVVDKNSLTDNYSLMDKLALAGNYALVANFSLVANYPRIDRYSLADIGEHLLAGGQVLVGERVQRLISTRKAEMYSSVNKGHEDGNFNYAEASFADVFVQASLWKSI</sequence>
<feature type="non-terminal residue" evidence="1">
    <location>
        <position position="112"/>
    </location>
</feature>
<dbReference type="AlphaFoldDB" id="A0A6A4C5A7"/>
<gene>
    <name evidence="1" type="ORF">PR003_g27726</name>
</gene>
<accession>A0A6A4C5A7</accession>
<reference evidence="1 2" key="1">
    <citation type="submission" date="2018-08" db="EMBL/GenBank/DDBJ databases">
        <title>Genomic investigation of the strawberry pathogen Phytophthora fragariae indicates pathogenicity is determined by transcriptional variation in three key races.</title>
        <authorList>
            <person name="Adams T.M."/>
            <person name="Armitage A.D."/>
            <person name="Sobczyk M.K."/>
            <person name="Bates H.J."/>
            <person name="Dunwell J.M."/>
            <person name="Nellist C.F."/>
            <person name="Harrison R.J."/>
        </authorList>
    </citation>
    <scope>NUCLEOTIDE SEQUENCE [LARGE SCALE GENOMIC DNA]</scope>
    <source>
        <strain evidence="1 2">SCRP333</strain>
    </source>
</reference>
<organism evidence="1 2">
    <name type="scientific">Phytophthora rubi</name>
    <dbReference type="NCBI Taxonomy" id="129364"/>
    <lineage>
        <taxon>Eukaryota</taxon>
        <taxon>Sar</taxon>
        <taxon>Stramenopiles</taxon>
        <taxon>Oomycota</taxon>
        <taxon>Peronosporomycetes</taxon>
        <taxon>Peronosporales</taxon>
        <taxon>Peronosporaceae</taxon>
        <taxon>Phytophthora</taxon>
    </lineage>
</organism>
<comment type="caution">
    <text evidence="1">The sequence shown here is derived from an EMBL/GenBank/DDBJ whole genome shotgun (WGS) entry which is preliminary data.</text>
</comment>